<evidence type="ECO:0000313" key="16">
    <source>
        <dbReference type="Proteomes" id="UP000319732"/>
    </source>
</evidence>
<reference evidence="15 16" key="1">
    <citation type="submission" date="2019-06" db="EMBL/GenBank/DDBJ databases">
        <title>Whole genome sequence for Cellvibrionaceae sp. R142.</title>
        <authorList>
            <person name="Wang G."/>
        </authorList>
    </citation>
    <scope>NUCLEOTIDE SEQUENCE [LARGE SCALE GENOMIC DNA]</scope>
    <source>
        <strain evidence="15 16">R142</strain>
    </source>
</reference>
<evidence type="ECO:0000256" key="12">
    <source>
        <dbReference type="ARBA" id="ARBA00023163"/>
    </source>
</evidence>
<keyword evidence="10" id="KW-0238">DNA-binding</keyword>
<dbReference type="CDD" id="cd00056">
    <property type="entry name" value="ENDO3c"/>
    <property type="match status" value="1"/>
</dbReference>
<organism evidence="15 16">
    <name type="scientific">Exilibacterium tricleocarpae</name>
    <dbReference type="NCBI Taxonomy" id="2591008"/>
    <lineage>
        <taxon>Bacteria</taxon>
        <taxon>Pseudomonadati</taxon>
        <taxon>Pseudomonadota</taxon>
        <taxon>Gammaproteobacteria</taxon>
        <taxon>Cellvibrionales</taxon>
        <taxon>Cellvibrionaceae</taxon>
        <taxon>Exilibacterium</taxon>
    </lineage>
</organism>
<evidence type="ECO:0000256" key="6">
    <source>
        <dbReference type="ARBA" id="ARBA00022723"/>
    </source>
</evidence>
<evidence type="ECO:0000256" key="13">
    <source>
        <dbReference type="ARBA" id="ARBA00023204"/>
    </source>
</evidence>
<dbReference type="InterPro" id="IPR009057">
    <property type="entry name" value="Homeodomain-like_sf"/>
</dbReference>
<dbReference type="GO" id="GO:0008725">
    <property type="term" value="F:DNA-3-methyladenine glycosylase activity"/>
    <property type="evidence" value="ECO:0007669"/>
    <property type="project" value="TreeGrafter"/>
</dbReference>
<keyword evidence="12" id="KW-0804">Transcription</keyword>
<dbReference type="GO" id="GO:0003700">
    <property type="term" value="F:DNA-binding transcription factor activity"/>
    <property type="evidence" value="ECO:0007669"/>
    <property type="project" value="InterPro"/>
</dbReference>
<accession>A0A545ST76</accession>
<dbReference type="Pfam" id="PF12833">
    <property type="entry name" value="HTH_18"/>
    <property type="match status" value="1"/>
</dbReference>
<comment type="caution">
    <text evidence="15">The sequence shown here is derived from an EMBL/GenBank/DDBJ whole genome shotgun (WGS) entry which is preliminary data.</text>
</comment>
<dbReference type="GO" id="GO:0032259">
    <property type="term" value="P:methylation"/>
    <property type="evidence" value="ECO:0007669"/>
    <property type="project" value="UniProtKB-KW"/>
</dbReference>
<dbReference type="GO" id="GO:0043565">
    <property type="term" value="F:sequence-specific DNA binding"/>
    <property type="evidence" value="ECO:0007669"/>
    <property type="project" value="InterPro"/>
</dbReference>
<dbReference type="RefSeq" id="WP_142929514.1">
    <property type="nucleotide sequence ID" value="NZ_ML660107.1"/>
</dbReference>
<keyword evidence="5" id="KW-0808">Transferase</keyword>
<dbReference type="InterPro" id="IPR003265">
    <property type="entry name" value="HhH-GPD_domain"/>
</dbReference>
<dbReference type="PROSITE" id="PS01124">
    <property type="entry name" value="HTH_ARAC_FAMILY_2"/>
    <property type="match status" value="1"/>
</dbReference>
<dbReference type="PROSITE" id="PS00041">
    <property type="entry name" value="HTH_ARAC_FAMILY_1"/>
    <property type="match status" value="1"/>
</dbReference>
<evidence type="ECO:0000259" key="14">
    <source>
        <dbReference type="PROSITE" id="PS01124"/>
    </source>
</evidence>
<dbReference type="InterPro" id="IPR037046">
    <property type="entry name" value="AlkA_N_sf"/>
</dbReference>
<keyword evidence="8" id="KW-0862">Zinc</keyword>
<dbReference type="InterPro" id="IPR018062">
    <property type="entry name" value="HTH_AraC-typ_CS"/>
</dbReference>
<dbReference type="Pfam" id="PF02805">
    <property type="entry name" value="Ada_Zn_binding"/>
    <property type="match status" value="1"/>
</dbReference>
<name>A0A545ST76_9GAMM</name>
<dbReference type="GO" id="GO:0032993">
    <property type="term" value="C:protein-DNA complex"/>
    <property type="evidence" value="ECO:0007669"/>
    <property type="project" value="TreeGrafter"/>
</dbReference>
<dbReference type="Gene3D" id="1.10.340.30">
    <property type="entry name" value="Hypothetical protein, domain 2"/>
    <property type="match status" value="1"/>
</dbReference>
<evidence type="ECO:0000256" key="11">
    <source>
        <dbReference type="ARBA" id="ARBA00023159"/>
    </source>
</evidence>
<keyword evidence="6" id="KW-0479">Metal-binding</keyword>
<dbReference type="OrthoDB" id="9811249at2"/>
<dbReference type="InterPro" id="IPR023170">
    <property type="entry name" value="HhH_base_excis_C"/>
</dbReference>
<dbReference type="InterPro" id="IPR051912">
    <property type="entry name" value="Alkylbase_DNA_Glycosylase/TA"/>
</dbReference>
<dbReference type="Pfam" id="PF00730">
    <property type="entry name" value="HhH-GPD"/>
    <property type="match status" value="1"/>
</dbReference>
<dbReference type="GO" id="GO:0008168">
    <property type="term" value="F:methyltransferase activity"/>
    <property type="evidence" value="ECO:0007669"/>
    <property type="project" value="UniProtKB-KW"/>
</dbReference>
<keyword evidence="9" id="KW-0805">Transcription regulation</keyword>
<keyword evidence="7" id="KW-0227">DNA damage</keyword>
<dbReference type="SUPFAM" id="SSF57884">
    <property type="entry name" value="Ada DNA repair protein, N-terminal domain (N-Ada 10)"/>
    <property type="match status" value="1"/>
</dbReference>
<dbReference type="GO" id="GO:0043916">
    <property type="term" value="F:DNA-7-methylguanine glycosylase activity"/>
    <property type="evidence" value="ECO:0007669"/>
    <property type="project" value="TreeGrafter"/>
</dbReference>
<evidence type="ECO:0000256" key="8">
    <source>
        <dbReference type="ARBA" id="ARBA00022833"/>
    </source>
</evidence>
<evidence type="ECO:0000256" key="2">
    <source>
        <dbReference type="ARBA" id="ARBA00001947"/>
    </source>
</evidence>
<dbReference type="Gene3D" id="1.10.10.60">
    <property type="entry name" value="Homeodomain-like"/>
    <property type="match status" value="1"/>
</dbReference>
<dbReference type="InterPro" id="IPR011257">
    <property type="entry name" value="DNA_glycosylase"/>
</dbReference>
<dbReference type="InterPro" id="IPR010316">
    <property type="entry name" value="AlkA_N"/>
</dbReference>
<dbReference type="SUPFAM" id="SSF48150">
    <property type="entry name" value="DNA-glycosylase"/>
    <property type="match status" value="1"/>
</dbReference>
<dbReference type="SMART" id="SM00478">
    <property type="entry name" value="ENDO3c"/>
    <property type="match status" value="1"/>
</dbReference>
<evidence type="ECO:0000256" key="1">
    <source>
        <dbReference type="ARBA" id="ARBA00000086"/>
    </source>
</evidence>
<evidence type="ECO:0000256" key="9">
    <source>
        <dbReference type="ARBA" id="ARBA00023015"/>
    </source>
</evidence>
<dbReference type="PANTHER" id="PTHR43003:SF13">
    <property type="entry name" value="DNA-3-METHYLADENINE GLYCOSYLASE 2"/>
    <property type="match status" value="1"/>
</dbReference>
<dbReference type="Gene3D" id="3.30.310.20">
    <property type="entry name" value="DNA-3-methyladenine glycosylase AlkA, N-terminal domain"/>
    <property type="match status" value="1"/>
</dbReference>
<dbReference type="GO" id="GO:0006307">
    <property type="term" value="P:DNA alkylation repair"/>
    <property type="evidence" value="ECO:0007669"/>
    <property type="project" value="TreeGrafter"/>
</dbReference>
<dbReference type="SUPFAM" id="SSF55945">
    <property type="entry name" value="TATA-box binding protein-like"/>
    <property type="match status" value="1"/>
</dbReference>
<dbReference type="GO" id="GO:0032131">
    <property type="term" value="F:alkylated DNA binding"/>
    <property type="evidence" value="ECO:0007669"/>
    <property type="project" value="TreeGrafter"/>
</dbReference>
<dbReference type="Gene3D" id="1.10.1670.10">
    <property type="entry name" value="Helix-hairpin-Helix base-excision DNA repair enzymes (C-terminal)"/>
    <property type="match status" value="1"/>
</dbReference>
<dbReference type="PANTHER" id="PTHR43003">
    <property type="entry name" value="DNA-3-METHYLADENINE GLYCOSYLASE"/>
    <property type="match status" value="1"/>
</dbReference>
<sequence>MSAAPEPPIHDADQIAQYERARLSRDPRFDGRFFTGVLSTGIYCRPICPAPAPKARNVVYFHSAAAAAAAGLRPCLRCRPEVAPDSAAWSGTEACVRRALKLIRAGALNDNSTEALAQRLGITDRHLRRLFARHLGAAPKVVATTQRLAFARQLLRETRLPIGELALAAGFKSVRQFNTGFRRAFEMTPGDYRRAQAGPRAQAGLRLLLHYRPPYAWRQLLDFFTTRAIPGVESVDDDSYRRVIRVGTSLGTIAVSQVPGKHCLQLAIEGIDSALLTQVVNRVRLLFDLDASPAAVAEVLAQDPLLAETVAAVPGLRLPGAWEPFELVVRAVLGQQVSVKAARTFAARIVERCGQPLAADAASDVGLTHAFPTPSQLAQADLNGLGITGRRIRTLQQIGAAMAAGDLQLERGMDLATCLAQLQALPGIGPWTAHYIAMRGLSEPDAFPEGDLGLLKALQRVEPQAGVRELSQRAEAWRPWRAYAVMYLWQTLA</sequence>
<dbReference type="AlphaFoldDB" id="A0A545ST76"/>
<keyword evidence="11" id="KW-0010">Activator</keyword>
<comment type="cofactor">
    <cofactor evidence="2">
        <name>Zn(2+)</name>
        <dbReference type="ChEBI" id="CHEBI:29105"/>
    </cofactor>
</comment>
<dbReference type="GO" id="GO:0008270">
    <property type="term" value="F:zinc ion binding"/>
    <property type="evidence" value="ECO:0007669"/>
    <property type="project" value="InterPro"/>
</dbReference>
<keyword evidence="4" id="KW-0489">Methyltransferase</keyword>
<evidence type="ECO:0000256" key="4">
    <source>
        <dbReference type="ARBA" id="ARBA00022603"/>
    </source>
</evidence>
<dbReference type="EC" id="3.2.2.21" evidence="3"/>
<protein>
    <recommendedName>
        <fullName evidence="3">DNA-3-methyladenine glycosylase II</fullName>
        <ecNumber evidence="3">3.2.2.21</ecNumber>
    </recommendedName>
</protein>
<dbReference type="Gene3D" id="3.40.10.10">
    <property type="entry name" value="DNA Methylphosphotriester Repair Domain"/>
    <property type="match status" value="1"/>
</dbReference>
<feature type="domain" description="HTH araC/xylS-type" evidence="14">
    <location>
        <begin position="97"/>
        <end position="195"/>
    </location>
</feature>
<evidence type="ECO:0000256" key="3">
    <source>
        <dbReference type="ARBA" id="ARBA00012000"/>
    </source>
</evidence>
<evidence type="ECO:0000256" key="7">
    <source>
        <dbReference type="ARBA" id="ARBA00022763"/>
    </source>
</evidence>
<proteinExistence type="predicted"/>
<dbReference type="InterPro" id="IPR035451">
    <property type="entry name" value="Ada-like_dom_sf"/>
</dbReference>
<dbReference type="GO" id="GO:0005737">
    <property type="term" value="C:cytoplasm"/>
    <property type="evidence" value="ECO:0007669"/>
    <property type="project" value="TreeGrafter"/>
</dbReference>
<keyword evidence="16" id="KW-1185">Reference proteome</keyword>
<dbReference type="Proteomes" id="UP000319732">
    <property type="component" value="Unassembled WGS sequence"/>
</dbReference>
<dbReference type="InterPro" id="IPR004026">
    <property type="entry name" value="Ada_DNA_repair_Zn-bd"/>
</dbReference>
<dbReference type="SMART" id="SM01009">
    <property type="entry name" value="AlkA_N"/>
    <property type="match status" value="1"/>
</dbReference>
<dbReference type="InterPro" id="IPR018060">
    <property type="entry name" value="HTH_AraC"/>
</dbReference>
<evidence type="ECO:0000313" key="15">
    <source>
        <dbReference type="EMBL" id="TQV68173.1"/>
    </source>
</evidence>
<dbReference type="EMBL" id="VHSG01000029">
    <property type="protein sequence ID" value="TQV68173.1"/>
    <property type="molecule type" value="Genomic_DNA"/>
</dbReference>
<gene>
    <name evidence="15" type="ORF">FKG94_24115</name>
</gene>
<dbReference type="GO" id="GO:0006285">
    <property type="term" value="P:base-excision repair, AP site formation"/>
    <property type="evidence" value="ECO:0007669"/>
    <property type="project" value="TreeGrafter"/>
</dbReference>
<evidence type="ECO:0000256" key="5">
    <source>
        <dbReference type="ARBA" id="ARBA00022679"/>
    </source>
</evidence>
<dbReference type="SMART" id="SM00342">
    <property type="entry name" value="HTH_ARAC"/>
    <property type="match status" value="1"/>
</dbReference>
<keyword evidence="13" id="KW-0234">DNA repair</keyword>
<evidence type="ECO:0000256" key="10">
    <source>
        <dbReference type="ARBA" id="ARBA00023125"/>
    </source>
</evidence>
<comment type="catalytic activity">
    <reaction evidence="1">
        <text>Hydrolysis of alkylated DNA, releasing 3-methyladenine, 3-methylguanine, 7-methylguanine and 7-methyladenine.</text>
        <dbReference type="EC" id="3.2.2.21"/>
    </reaction>
</comment>
<dbReference type="SUPFAM" id="SSF46689">
    <property type="entry name" value="Homeodomain-like"/>
    <property type="match status" value="1"/>
</dbReference>
<dbReference type="Pfam" id="PF06029">
    <property type="entry name" value="AlkA_N"/>
    <property type="match status" value="1"/>
</dbReference>